<dbReference type="Gene3D" id="1.10.10.2200">
    <property type="match status" value="1"/>
</dbReference>
<dbReference type="Proteomes" id="UP000190774">
    <property type="component" value="Unassembled WGS sequence"/>
</dbReference>
<evidence type="ECO:0000259" key="5">
    <source>
        <dbReference type="Pfam" id="PF23598"/>
    </source>
</evidence>
<dbReference type="SMART" id="SM00364">
    <property type="entry name" value="LRR_BAC"/>
    <property type="match status" value="7"/>
</dbReference>
<dbReference type="GO" id="GO:0009274">
    <property type="term" value="C:peptidoglycan-based cell wall"/>
    <property type="evidence" value="ECO:0007669"/>
    <property type="project" value="UniProtKB-ARBA"/>
</dbReference>
<evidence type="ECO:0000259" key="3">
    <source>
        <dbReference type="Pfam" id="PF13676"/>
    </source>
</evidence>
<keyword evidence="1" id="KW-0433">Leucine-rich repeat</keyword>
<dbReference type="InterPro" id="IPR032171">
    <property type="entry name" value="COR-A"/>
</dbReference>
<accession>A0A1T4YKE5</accession>
<evidence type="ECO:0000256" key="1">
    <source>
        <dbReference type="ARBA" id="ARBA00022614"/>
    </source>
</evidence>
<organism evidence="7 8">
    <name type="scientific">Prosthecobacter debontii</name>
    <dbReference type="NCBI Taxonomy" id="48467"/>
    <lineage>
        <taxon>Bacteria</taxon>
        <taxon>Pseudomonadati</taxon>
        <taxon>Verrucomicrobiota</taxon>
        <taxon>Verrucomicrobiia</taxon>
        <taxon>Verrucomicrobiales</taxon>
        <taxon>Verrucomicrobiaceae</taxon>
        <taxon>Prosthecobacter</taxon>
    </lineage>
</organism>
<dbReference type="InterPro" id="IPR000157">
    <property type="entry name" value="TIR_dom"/>
</dbReference>
<dbReference type="SMART" id="SM00369">
    <property type="entry name" value="LRR_TYP"/>
    <property type="match status" value="8"/>
</dbReference>
<feature type="domain" description="COR" evidence="4">
    <location>
        <begin position="487"/>
        <end position="630"/>
    </location>
</feature>
<dbReference type="InterPro" id="IPR032675">
    <property type="entry name" value="LRR_dom_sf"/>
</dbReference>
<sequence>MATPEAPMNSWELEAYNKAFLWIEHCKSEGEHGTQLDLSDLNLPRLPPEICELRALKTLHLQRNKLTSLPPEIGKLQALKRLDLQNNLLTSLPPEIGKLQSLTTLNVSQNQLTSLPPEIGQLESLATLNLTENQLTSLPPEIGKLESLRRLDVPDNQLTRLPPEIGKLVSLQTLYIQFNKLTSLPPQLGNLTKLQTFWPADNQITTIPEDIGRLKKLANLNISDNPVHRLPSEMGNLTALSELWLQNMALTKLPAELYQIESLKRLYLHGNPGLSLPSEVLGPRWDEVVMLKMPSASPKAILDYYFAQQTQGTEPMQEVRLLMVGRGRVGKTSLLKALRDKPHDRNEQETPGITVLPLPVNCPQGEATAHTWDFGGQEFLHGTHQIFLSERCVYVLVLEGRDGNWELETDYWLRFIQSFGGDSPVLVVLNKYASHPFSVDRFRLQERCPQIVGFVETDAKTRLGIQELRTSLEKTVDQMEHVWAGVPKKWHRIKEELGQTEESYLDYKDYQKLCTRHDVPEEDQQDSLAQNLHRLGIALNFRDHHRLKHTSVLKPQWVTEGIYGLLRYAQKQDCCGVLEKSWLAKALLAKDYPAEKHGFVLELMEKFEVAFALPTTKDAEPTRWLIPELLPEVQPAAFMEFRGKDVKRLRYTYPEALPPGLLPRLIVRTHELSQPHPEWRWRSGVVLVWNGCQALVRLDRSQRQTTVEVIGGPDEQRQGLFDIIRSHLVTLHGKVPAVEEVQAVNDPEKWVAMQDLRLAERDEDDTMKITVGEGAEAKRIKLPVVETLDTVESKESRIATGPEPEKRMQLFISYAHANEKEIAPIKPHLTLLSQRGYIQVWQDRDLIAGECWETGILDALNKADIVLLFYTTAARVSKFIQETELRIALERSDKNECSVIWVPLERSDLDTTHALESQLKKLQCATRDAKCIFHFDHPSTAWVEVEGSIRKAVEKRRKM</sequence>
<evidence type="ECO:0000259" key="4">
    <source>
        <dbReference type="Pfam" id="PF16095"/>
    </source>
</evidence>
<dbReference type="InterPro" id="IPR035897">
    <property type="entry name" value="Toll_tir_struct_dom_sf"/>
</dbReference>
<dbReference type="GO" id="GO:0005737">
    <property type="term" value="C:cytoplasm"/>
    <property type="evidence" value="ECO:0007669"/>
    <property type="project" value="TreeGrafter"/>
</dbReference>
<evidence type="ECO:0000256" key="2">
    <source>
        <dbReference type="ARBA" id="ARBA00022737"/>
    </source>
</evidence>
<dbReference type="Pfam" id="PF13676">
    <property type="entry name" value="TIR_2"/>
    <property type="match status" value="1"/>
</dbReference>
<dbReference type="PANTHER" id="PTHR48051:SF54">
    <property type="entry name" value="LEUCINE-RICH REPEAT-CONTAINING PROTEIN"/>
    <property type="match status" value="1"/>
</dbReference>
<keyword evidence="2" id="KW-0677">Repeat</keyword>
<dbReference type="Pfam" id="PF25497">
    <property type="entry name" value="COR-B"/>
    <property type="match status" value="1"/>
</dbReference>
<dbReference type="InterPro" id="IPR050216">
    <property type="entry name" value="LRR_domain-containing"/>
</dbReference>
<dbReference type="PRINTS" id="PR00449">
    <property type="entry name" value="RASTRNSFRMNG"/>
</dbReference>
<dbReference type="PANTHER" id="PTHR48051">
    <property type="match status" value="1"/>
</dbReference>
<dbReference type="Pfam" id="PF23598">
    <property type="entry name" value="LRR_14"/>
    <property type="match status" value="1"/>
</dbReference>
<feature type="domain" description="TIR" evidence="3">
    <location>
        <begin position="811"/>
        <end position="912"/>
    </location>
</feature>
<evidence type="ECO:0000313" key="8">
    <source>
        <dbReference type="Proteomes" id="UP000190774"/>
    </source>
</evidence>
<dbReference type="OrthoDB" id="193386at2"/>
<dbReference type="SUPFAM" id="SSF52200">
    <property type="entry name" value="Toll/Interleukin receptor TIR domain"/>
    <property type="match status" value="1"/>
</dbReference>
<dbReference type="FunFam" id="3.80.10.10:FF:001164">
    <property type="entry name" value="GH01279p"/>
    <property type="match status" value="1"/>
</dbReference>
<dbReference type="Gene3D" id="3.30.310.200">
    <property type="match status" value="1"/>
</dbReference>
<dbReference type="Gene3D" id="1.10.10.10">
    <property type="entry name" value="Winged helix-like DNA-binding domain superfamily/Winged helix DNA-binding domain"/>
    <property type="match status" value="1"/>
</dbReference>
<feature type="domain" description="C-terminal of Roc COR-B" evidence="6">
    <location>
        <begin position="648"/>
        <end position="768"/>
    </location>
</feature>
<dbReference type="PROSITE" id="PS51450">
    <property type="entry name" value="LRR"/>
    <property type="match status" value="5"/>
</dbReference>
<keyword evidence="8" id="KW-1185">Reference proteome</keyword>
<dbReference type="Pfam" id="PF16095">
    <property type="entry name" value="COR-A"/>
    <property type="match status" value="1"/>
</dbReference>
<dbReference type="STRING" id="48467.SAMN02745166_03586"/>
<dbReference type="SUPFAM" id="SSF52058">
    <property type="entry name" value="L domain-like"/>
    <property type="match status" value="1"/>
</dbReference>
<feature type="domain" description="Disease resistance R13L4/SHOC-2-like LRR" evidence="5">
    <location>
        <begin position="128"/>
        <end position="222"/>
    </location>
</feature>
<dbReference type="Gene3D" id="3.40.50.10140">
    <property type="entry name" value="Toll/interleukin-1 receptor homology (TIR) domain"/>
    <property type="match status" value="1"/>
</dbReference>
<dbReference type="Pfam" id="PF08477">
    <property type="entry name" value="Roc"/>
    <property type="match status" value="1"/>
</dbReference>
<dbReference type="Gene3D" id="3.40.50.300">
    <property type="entry name" value="P-loop containing nucleotide triphosphate hydrolases"/>
    <property type="match status" value="1"/>
</dbReference>
<dbReference type="InterPro" id="IPR057263">
    <property type="entry name" value="COR-B"/>
</dbReference>
<dbReference type="AlphaFoldDB" id="A0A1T4YKE5"/>
<dbReference type="InterPro" id="IPR001611">
    <property type="entry name" value="Leu-rich_rpt"/>
</dbReference>
<dbReference type="SUPFAM" id="SSF52540">
    <property type="entry name" value="P-loop containing nucleoside triphosphate hydrolases"/>
    <property type="match status" value="1"/>
</dbReference>
<evidence type="ECO:0008006" key="9">
    <source>
        <dbReference type="Google" id="ProtNLM"/>
    </source>
</evidence>
<reference evidence="8" key="1">
    <citation type="submission" date="2017-02" db="EMBL/GenBank/DDBJ databases">
        <authorList>
            <person name="Varghese N."/>
            <person name="Submissions S."/>
        </authorList>
    </citation>
    <scope>NUCLEOTIDE SEQUENCE [LARGE SCALE GENOMIC DNA]</scope>
    <source>
        <strain evidence="8">ATCC 700200</strain>
    </source>
</reference>
<evidence type="ECO:0000313" key="7">
    <source>
        <dbReference type="EMBL" id="SKB02226.1"/>
    </source>
</evidence>
<dbReference type="EMBL" id="FUYE01000013">
    <property type="protein sequence ID" value="SKB02226.1"/>
    <property type="molecule type" value="Genomic_DNA"/>
</dbReference>
<dbReference type="InterPro" id="IPR055414">
    <property type="entry name" value="LRR_R13L4/SHOC2-like"/>
</dbReference>
<protein>
    <recommendedName>
        <fullName evidence="9">Leucine rich repeat-containing protein</fullName>
    </recommendedName>
</protein>
<dbReference type="InterPro" id="IPR036388">
    <property type="entry name" value="WH-like_DNA-bd_sf"/>
</dbReference>
<dbReference type="GO" id="GO:0007165">
    <property type="term" value="P:signal transduction"/>
    <property type="evidence" value="ECO:0007669"/>
    <property type="project" value="InterPro"/>
</dbReference>
<dbReference type="Pfam" id="PF13855">
    <property type="entry name" value="LRR_8"/>
    <property type="match status" value="1"/>
</dbReference>
<proteinExistence type="predicted"/>
<gene>
    <name evidence="7" type="ORF">SAMN02745166_03586</name>
</gene>
<dbReference type="InterPro" id="IPR003591">
    <property type="entry name" value="Leu-rich_rpt_typical-subtyp"/>
</dbReference>
<dbReference type="InterPro" id="IPR027417">
    <property type="entry name" value="P-loop_NTPase"/>
</dbReference>
<evidence type="ECO:0000259" key="6">
    <source>
        <dbReference type="Pfam" id="PF25497"/>
    </source>
</evidence>
<dbReference type="Gene3D" id="3.80.10.10">
    <property type="entry name" value="Ribonuclease Inhibitor"/>
    <property type="match status" value="2"/>
</dbReference>
<name>A0A1T4YKE5_9BACT</name>